<sequence>MREGFIVYIRSWLTGHDRRQHAELVKRLPLHSRSWLSKIRRQRGEKEDGDPDAEEEDYDDATKDAYGARRRELRCGEERQNSNAEERDESSNADEEDEGPDAEEQGGRSRKDPESGKRPRQHIRETDCPFRFVVQWQHRKGKWQLGVKLGKFYHNHYITRETYSTYPCALGVSVVVAGARVEGILAVGAKRPKINDYLLEHDRNVIKADVDNSVQDFASLVSSLDENDATAAEVVF</sequence>
<keyword evidence="3" id="KW-1185">Reference proteome</keyword>
<feature type="compositionally biased region" description="Basic and acidic residues" evidence="1">
    <location>
        <begin position="60"/>
        <end position="80"/>
    </location>
</feature>
<evidence type="ECO:0000313" key="3">
    <source>
        <dbReference type="Proteomes" id="UP000251314"/>
    </source>
</evidence>
<evidence type="ECO:0000256" key="1">
    <source>
        <dbReference type="SAM" id="MobiDB-lite"/>
    </source>
</evidence>
<feature type="compositionally biased region" description="Acidic residues" evidence="1">
    <location>
        <begin position="47"/>
        <end position="59"/>
    </location>
</feature>
<dbReference type="EMBL" id="MJFZ01000367">
    <property type="protein sequence ID" value="RAW30503.1"/>
    <property type="molecule type" value="Genomic_DNA"/>
</dbReference>
<feature type="compositionally biased region" description="Acidic residues" evidence="1">
    <location>
        <begin position="86"/>
        <end position="104"/>
    </location>
</feature>
<dbReference type="OrthoDB" id="10606600at2759"/>
<feature type="region of interest" description="Disordered" evidence="1">
    <location>
        <begin position="40"/>
        <end position="123"/>
    </location>
</feature>
<accession>A0A329S0R7</accession>
<evidence type="ECO:0000313" key="2">
    <source>
        <dbReference type="EMBL" id="RAW30503.1"/>
    </source>
</evidence>
<dbReference type="AlphaFoldDB" id="A0A329S0R7"/>
<reference evidence="2 3" key="1">
    <citation type="submission" date="2018-01" db="EMBL/GenBank/DDBJ databases">
        <title>Draft genome of the strawberry crown rot pathogen Phytophthora cactorum.</title>
        <authorList>
            <person name="Armitage A.D."/>
            <person name="Lysoe E."/>
            <person name="Nellist C.F."/>
            <person name="Harrison R.J."/>
            <person name="Brurberg M.B."/>
        </authorList>
    </citation>
    <scope>NUCLEOTIDE SEQUENCE [LARGE SCALE GENOMIC DNA]</scope>
    <source>
        <strain evidence="2 3">10300</strain>
    </source>
</reference>
<feature type="compositionally biased region" description="Basic and acidic residues" evidence="1">
    <location>
        <begin position="105"/>
        <end position="123"/>
    </location>
</feature>
<dbReference type="STRING" id="29920.A0A329S0R7"/>
<proteinExistence type="predicted"/>
<comment type="caution">
    <text evidence="2">The sequence shown here is derived from an EMBL/GenBank/DDBJ whole genome shotgun (WGS) entry which is preliminary data.</text>
</comment>
<dbReference type="VEuPathDB" id="FungiDB:PC110_g13140"/>
<gene>
    <name evidence="2" type="ORF">PC110_g13140</name>
</gene>
<organism evidence="2 3">
    <name type="scientific">Phytophthora cactorum</name>
    <dbReference type="NCBI Taxonomy" id="29920"/>
    <lineage>
        <taxon>Eukaryota</taxon>
        <taxon>Sar</taxon>
        <taxon>Stramenopiles</taxon>
        <taxon>Oomycota</taxon>
        <taxon>Peronosporomycetes</taxon>
        <taxon>Peronosporales</taxon>
        <taxon>Peronosporaceae</taxon>
        <taxon>Phytophthora</taxon>
    </lineage>
</organism>
<dbReference type="Proteomes" id="UP000251314">
    <property type="component" value="Unassembled WGS sequence"/>
</dbReference>
<protein>
    <submittedName>
        <fullName evidence="2">Uncharacterized protein</fullName>
    </submittedName>
</protein>
<name>A0A329S0R7_9STRA</name>